<protein>
    <recommendedName>
        <fullName evidence="7">Radical SAM core domain-containing protein</fullName>
    </recommendedName>
</protein>
<dbReference type="PANTHER" id="PTHR11228">
    <property type="entry name" value="RADICAL SAM DOMAIN PROTEIN"/>
    <property type="match status" value="1"/>
</dbReference>
<keyword evidence="5" id="KW-0408">Iron</keyword>
<dbReference type="Gene3D" id="3.20.20.70">
    <property type="entry name" value="Aldolase class I"/>
    <property type="match status" value="1"/>
</dbReference>
<name>A0A2J0L5Q1_9BACT</name>
<dbReference type="InterPro" id="IPR023885">
    <property type="entry name" value="4Fe4S-binding_SPASM_dom"/>
</dbReference>
<dbReference type="SUPFAM" id="SSF102114">
    <property type="entry name" value="Radical SAM enzymes"/>
    <property type="match status" value="1"/>
</dbReference>
<keyword evidence="6" id="KW-0411">Iron-sulfur</keyword>
<dbReference type="SMART" id="SM00729">
    <property type="entry name" value="Elp3"/>
    <property type="match status" value="1"/>
</dbReference>
<comment type="cofactor">
    <cofactor evidence="1">
        <name>[4Fe-4S] cluster</name>
        <dbReference type="ChEBI" id="CHEBI:49883"/>
    </cofactor>
</comment>
<proteinExistence type="predicted"/>
<keyword evidence="3" id="KW-0949">S-adenosyl-L-methionine</keyword>
<evidence type="ECO:0000256" key="3">
    <source>
        <dbReference type="ARBA" id="ARBA00022691"/>
    </source>
</evidence>
<reference evidence="8 9" key="1">
    <citation type="submission" date="2017-09" db="EMBL/GenBank/DDBJ databases">
        <title>Depth-based differentiation of microbial function through sediment-hosted aquifers and enrichment of novel symbionts in the deep terrestrial subsurface.</title>
        <authorList>
            <person name="Probst A.J."/>
            <person name="Ladd B."/>
            <person name="Jarett J.K."/>
            <person name="Geller-Mcgrath D.E."/>
            <person name="Sieber C.M."/>
            <person name="Emerson J.B."/>
            <person name="Anantharaman K."/>
            <person name="Thomas B.C."/>
            <person name="Malmstrom R."/>
            <person name="Stieglmeier M."/>
            <person name="Klingl A."/>
            <person name="Woyke T."/>
            <person name="Ryan C.M."/>
            <person name="Banfield J.F."/>
        </authorList>
    </citation>
    <scope>NUCLEOTIDE SEQUENCE [LARGE SCALE GENOMIC DNA]</scope>
    <source>
        <strain evidence="8">CG07_land_8_20_14_0_80_42_15</strain>
    </source>
</reference>
<dbReference type="InterPro" id="IPR050377">
    <property type="entry name" value="Radical_SAM_PqqE_MftC-like"/>
</dbReference>
<evidence type="ECO:0000259" key="7">
    <source>
        <dbReference type="PROSITE" id="PS51918"/>
    </source>
</evidence>
<comment type="caution">
    <text evidence="8">The sequence shown here is derived from an EMBL/GenBank/DDBJ whole genome shotgun (WGS) entry which is preliminary data.</text>
</comment>
<dbReference type="InterPro" id="IPR007197">
    <property type="entry name" value="rSAM"/>
</dbReference>
<dbReference type="SFLD" id="SFLDG01067">
    <property type="entry name" value="SPASM/twitch_domain_containing"/>
    <property type="match status" value="1"/>
</dbReference>
<evidence type="ECO:0000313" key="8">
    <source>
        <dbReference type="EMBL" id="PIU41857.1"/>
    </source>
</evidence>
<evidence type="ECO:0000256" key="6">
    <source>
        <dbReference type="ARBA" id="ARBA00023014"/>
    </source>
</evidence>
<dbReference type="InterPro" id="IPR058240">
    <property type="entry name" value="rSAM_sf"/>
</dbReference>
<dbReference type="Pfam" id="PF13186">
    <property type="entry name" value="SPASM"/>
    <property type="match status" value="1"/>
</dbReference>
<keyword evidence="2" id="KW-0004">4Fe-4S</keyword>
<sequence>MKSIILKKKEYFLDLAYRYLKWNLKYFFLGRPSPLSCGIYITNKCNFHCDFCTLWRKQTILTLPLEKAKQIVDALNKLGCFYCSITGGEPLLVNYIFDFLKYVKKSKIRYLHMVTNGYALDKERALQLNQIGLDEISISLDGDEEMHDNHRKTKGAYRQAIEAIENIKKFAPNVSIVLNTILFPENLEQVLNVIKIANDFDVYMKVQPLNRHPLFTSVSIENIQTYAPAKQEKSLKKIIDILCRERCIVNSPAFLTNIYNFYFRKDKLLFHNLACLLGYHHIEILENGEIFPCLEGMEWNNGLQFDNNLEEIVASKNYLQLLKKLKNCDSCKKNYYICYYEPRVLFPITNFIRHHNYKCFR</sequence>
<evidence type="ECO:0000256" key="1">
    <source>
        <dbReference type="ARBA" id="ARBA00001966"/>
    </source>
</evidence>
<dbReference type="PANTHER" id="PTHR11228:SF7">
    <property type="entry name" value="PQQA PEPTIDE CYCLASE"/>
    <property type="match status" value="1"/>
</dbReference>
<organism evidence="8 9">
    <name type="scientific">Candidatus Aquitaenariimonas noxiae</name>
    <dbReference type="NCBI Taxonomy" id="1974741"/>
    <lineage>
        <taxon>Bacteria</taxon>
        <taxon>Pseudomonadati</taxon>
        <taxon>Candidatus Omnitrophota</taxon>
        <taxon>Candidatus Aquitaenariimonas</taxon>
    </lineage>
</organism>
<dbReference type="InterPro" id="IPR013785">
    <property type="entry name" value="Aldolase_TIM"/>
</dbReference>
<evidence type="ECO:0000256" key="4">
    <source>
        <dbReference type="ARBA" id="ARBA00022723"/>
    </source>
</evidence>
<evidence type="ECO:0000313" key="9">
    <source>
        <dbReference type="Proteomes" id="UP000230052"/>
    </source>
</evidence>
<feature type="domain" description="Radical SAM core" evidence="7">
    <location>
        <begin position="31"/>
        <end position="244"/>
    </location>
</feature>
<dbReference type="SFLD" id="SFLDS00029">
    <property type="entry name" value="Radical_SAM"/>
    <property type="match status" value="1"/>
</dbReference>
<dbReference type="CDD" id="cd01335">
    <property type="entry name" value="Radical_SAM"/>
    <property type="match status" value="1"/>
</dbReference>
<dbReference type="InterPro" id="IPR006638">
    <property type="entry name" value="Elp3/MiaA/NifB-like_rSAM"/>
</dbReference>
<keyword evidence="4" id="KW-0479">Metal-binding</keyword>
<dbReference type="GO" id="GO:0003824">
    <property type="term" value="F:catalytic activity"/>
    <property type="evidence" value="ECO:0007669"/>
    <property type="project" value="InterPro"/>
</dbReference>
<evidence type="ECO:0000256" key="2">
    <source>
        <dbReference type="ARBA" id="ARBA00022485"/>
    </source>
</evidence>
<dbReference type="Proteomes" id="UP000230052">
    <property type="component" value="Unassembled WGS sequence"/>
</dbReference>
<dbReference type="Pfam" id="PF04055">
    <property type="entry name" value="Radical_SAM"/>
    <property type="match status" value="1"/>
</dbReference>
<dbReference type="GO" id="GO:0051539">
    <property type="term" value="F:4 iron, 4 sulfur cluster binding"/>
    <property type="evidence" value="ECO:0007669"/>
    <property type="project" value="UniProtKB-KW"/>
</dbReference>
<dbReference type="EMBL" id="PEWV01000032">
    <property type="protein sequence ID" value="PIU41857.1"/>
    <property type="molecule type" value="Genomic_DNA"/>
</dbReference>
<gene>
    <name evidence="8" type="ORF">COS99_03540</name>
</gene>
<evidence type="ECO:0000256" key="5">
    <source>
        <dbReference type="ARBA" id="ARBA00023004"/>
    </source>
</evidence>
<dbReference type="PROSITE" id="PS51918">
    <property type="entry name" value="RADICAL_SAM"/>
    <property type="match status" value="1"/>
</dbReference>
<dbReference type="InterPro" id="IPR017200">
    <property type="entry name" value="PqqE-like"/>
</dbReference>
<accession>A0A2J0L5Q1</accession>
<dbReference type="GO" id="GO:0046872">
    <property type="term" value="F:metal ion binding"/>
    <property type="evidence" value="ECO:0007669"/>
    <property type="project" value="UniProtKB-KW"/>
</dbReference>
<dbReference type="PIRSF" id="PIRSF037420">
    <property type="entry name" value="PQQ_syn_pqqE"/>
    <property type="match status" value="1"/>
</dbReference>
<dbReference type="AlphaFoldDB" id="A0A2J0L5Q1"/>